<feature type="domain" description="FAD dependent oxidoreductase" evidence="1">
    <location>
        <begin position="308"/>
        <end position="501"/>
    </location>
</feature>
<sequence>MKLRKPRILLIGAGAFGVRHLETLLTLERKGILTISGVVVKTKKSQQRLQKKYSVPVHINLSDTLLEKADAIDIVTPVETHASLIEKFLPKAHVLVEKPLATTTEEAVAIRKQAARSKKVLMVGHIFRFHPVVMRLRQLLQESNLRPVLVEGVFVNPAASDKGRDVELEMLHLFDIVDYLFGKELLRKHIDDKGRLKIISAIYQGGLRAVFKMGWAGMEKKRKLKLIFKHHDIVCDLEENFISVYKNGLRQRHIDCTEEIRPLERELRTFVRAIQGHEREYPNAAVGERMVRFATAGRSSASSRKRKRVAVIGGGIFGTNCAIELAPFCDVTVFEKNNSILSEASFINQYRHHWGYHYPRSQETVGDIRFAIDDFERRYKGAIITKFPTFYSVAKKGSKVSPKSFLEFCDRNGLPYSAEYPDSRFLDPRHVDMCIKTYEPIYDYAKMKKLTLGLLRKAKVKIRLGHEVINAELRADDTKVLTIRKGKKVRKEEFDYVINVTYARYNNFCAWLNFPKKLIRLDLVEVLWVKINSPKISLAVMDGPFSNIVPTEKKDIFTLVHIKESVLRRFVPRSGLVPKDIFRSVARSRAAKILERSSKWFPFVKEAQVLRTHYVLRGVNAYREHDDSRTSDIAEHGFGCFSILGGKIINSVAIAKQMACLIV</sequence>
<protein>
    <recommendedName>
        <fullName evidence="5">Gfo/Idh/MocA-like oxidoreductase N-terminal domain-containing protein</fullName>
    </recommendedName>
</protein>
<dbReference type="PANTHER" id="PTHR43377">
    <property type="entry name" value="BILIVERDIN REDUCTASE A"/>
    <property type="match status" value="1"/>
</dbReference>
<evidence type="ECO:0000259" key="2">
    <source>
        <dbReference type="Pfam" id="PF01408"/>
    </source>
</evidence>
<dbReference type="InterPro" id="IPR036291">
    <property type="entry name" value="NAD(P)-bd_dom_sf"/>
</dbReference>
<evidence type="ECO:0008006" key="5">
    <source>
        <dbReference type="Google" id="ProtNLM"/>
    </source>
</evidence>
<name>A0A1F6EE51_9BACT</name>
<dbReference type="Pfam" id="PF01408">
    <property type="entry name" value="GFO_IDH_MocA"/>
    <property type="match status" value="1"/>
</dbReference>
<dbReference type="Proteomes" id="UP000179115">
    <property type="component" value="Unassembled WGS sequence"/>
</dbReference>
<dbReference type="EMBL" id="MFLV01000005">
    <property type="protein sequence ID" value="OGG71935.1"/>
    <property type="molecule type" value="Genomic_DNA"/>
</dbReference>
<dbReference type="Gene3D" id="3.40.50.720">
    <property type="entry name" value="NAD(P)-binding Rossmann-like Domain"/>
    <property type="match status" value="1"/>
</dbReference>
<dbReference type="InterPro" id="IPR006076">
    <property type="entry name" value="FAD-dep_OxRdtase"/>
</dbReference>
<dbReference type="Pfam" id="PF01266">
    <property type="entry name" value="DAO"/>
    <property type="match status" value="1"/>
</dbReference>
<dbReference type="Gene3D" id="3.30.360.10">
    <property type="entry name" value="Dihydrodipicolinate Reductase, domain 2"/>
    <property type="match status" value="1"/>
</dbReference>
<dbReference type="SUPFAM" id="SSF51905">
    <property type="entry name" value="FAD/NAD(P)-binding domain"/>
    <property type="match status" value="1"/>
</dbReference>
<dbReference type="Gene3D" id="3.30.9.10">
    <property type="entry name" value="D-Amino Acid Oxidase, subunit A, domain 2"/>
    <property type="match status" value="1"/>
</dbReference>
<feature type="domain" description="Gfo/Idh/MocA-like oxidoreductase N-terminal" evidence="2">
    <location>
        <begin position="7"/>
        <end position="125"/>
    </location>
</feature>
<accession>A0A1F6EE51</accession>
<reference evidence="3 4" key="1">
    <citation type="journal article" date="2016" name="Nat. Commun.">
        <title>Thousands of microbial genomes shed light on interconnected biogeochemical processes in an aquifer system.</title>
        <authorList>
            <person name="Anantharaman K."/>
            <person name="Brown C.T."/>
            <person name="Hug L.A."/>
            <person name="Sharon I."/>
            <person name="Castelle C.J."/>
            <person name="Probst A.J."/>
            <person name="Thomas B.C."/>
            <person name="Singh A."/>
            <person name="Wilkins M.J."/>
            <person name="Karaoz U."/>
            <person name="Brodie E.L."/>
            <person name="Williams K.H."/>
            <person name="Hubbard S.S."/>
            <person name="Banfield J.F."/>
        </authorList>
    </citation>
    <scope>NUCLEOTIDE SEQUENCE [LARGE SCALE GENOMIC DNA]</scope>
</reference>
<proteinExistence type="predicted"/>
<dbReference type="SUPFAM" id="SSF51735">
    <property type="entry name" value="NAD(P)-binding Rossmann-fold domains"/>
    <property type="match status" value="1"/>
</dbReference>
<dbReference type="InterPro" id="IPR000683">
    <property type="entry name" value="Gfo/Idh/MocA-like_OxRdtase_N"/>
</dbReference>
<evidence type="ECO:0000313" key="4">
    <source>
        <dbReference type="Proteomes" id="UP000179115"/>
    </source>
</evidence>
<evidence type="ECO:0000259" key="1">
    <source>
        <dbReference type="Pfam" id="PF01266"/>
    </source>
</evidence>
<dbReference type="AlphaFoldDB" id="A0A1F6EE51"/>
<organism evidence="3 4">
    <name type="scientific">Candidatus Kaiserbacteria bacterium RIFCSPLOWO2_01_FULL_51_21</name>
    <dbReference type="NCBI Taxonomy" id="1798508"/>
    <lineage>
        <taxon>Bacteria</taxon>
        <taxon>Candidatus Kaiseribacteriota</taxon>
    </lineage>
</organism>
<comment type="caution">
    <text evidence="3">The sequence shown here is derived from an EMBL/GenBank/DDBJ whole genome shotgun (WGS) entry which is preliminary data.</text>
</comment>
<dbReference type="InterPro" id="IPR051450">
    <property type="entry name" value="Gfo/Idh/MocA_Oxidoreductases"/>
</dbReference>
<dbReference type="Gene3D" id="3.50.50.60">
    <property type="entry name" value="FAD/NAD(P)-binding domain"/>
    <property type="match status" value="1"/>
</dbReference>
<dbReference type="GO" id="GO:0000166">
    <property type="term" value="F:nucleotide binding"/>
    <property type="evidence" value="ECO:0007669"/>
    <property type="project" value="InterPro"/>
</dbReference>
<dbReference type="PANTHER" id="PTHR43377:SF1">
    <property type="entry name" value="BILIVERDIN REDUCTASE A"/>
    <property type="match status" value="1"/>
</dbReference>
<dbReference type="InterPro" id="IPR036188">
    <property type="entry name" value="FAD/NAD-bd_sf"/>
</dbReference>
<evidence type="ECO:0000313" key="3">
    <source>
        <dbReference type="EMBL" id="OGG71935.1"/>
    </source>
</evidence>
<dbReference type="STRING" id="1798508.A3A35_02465"/>
<gene>
    <name evidence="3" type="ORF">A3A35_02465</name>
</gene>